<name>A0ABQ4XMN3_9ASTR</name>
<evidence type="ECO:0000259" key="3">
    <source>
        <dbReference type="PROSITE" id="PS50158"/>
    </source>
</evidence>
<dbReference type="InterPro" id="IPR036875">
    <property type="entry name" value="Znf_CCHC_sf"/>
</dbReference>
<keyword evidence="5" id="KW-1185">Reference proteome</keyword>
<organism evidence="4 5">
    <name type="scientific">Tanacetum coccineum</name>
    <dbReference type="NCBI Taxonomy" id="301880"/>
    <lineage>
        <taxon>Eukaryota</taxon>
        <taxon>Viridiplantae</taxon>
        <taxon>Streptophyta</taxon>
        <taxon>Embryophyta</taxon>
        <taxon>Tracheophyta</taxon>
        <taxon>Spermatophyta</taxon>
        <taxon>Magnoliopsida</taxon>
        <taxon>eudicotyledons</taxon>
        <taxon>Gunneridae</taxon>
        <taxon>Pentapetalae</taxon>
        <taxon>asterids</taxon>
        <taxon>campanulids</taxon>
        <taxon>Asterales</taxon>
        <taxon>Asteraceae</taxon>
        <taxon>Asteroideae</taxon>
        <taxon>Anthemideae</taxon>
        <taxon>Anthemidinae</taxon>
        <taxon>Tanacetum</taxon>
    </lineage>
</organism>
<dbReference type="EMBL" id="BQNB010009640">
    <property type="protein sequence ID" value="GJS66322.1"/>
    <property type="molecule type" value="Genomic_DNA"/>
</dbReference>
<feature type="compositionally biased region" description="Basic and acidic residues" evidence="2">
    <location>
        <begin position="292"/>
        <end position="305"/>
    </location>
</feature>
<reference evidence="4" key="2">
    <citation type="submission" date="2022-01" db="EMBL/GenBank/DDBJ databases">
        <authorList>
            <person name="Yamashiro T."/>
            <person name="Shiraishi A."/>
            <person name="Satake H."/>
            <person name="Nakayama K."/>
        </authorList>
    </citation>
    <scope>NUCLEOTIDE SEQUENCE</scope>
</reference>
<dbReference type="Proteomes" id="UP001151760">
    <property type="component" value="Unassembled WGS sequence"/>
</dbReference>
<sequence>MLPILQPSEYDLWKMRMEQYLQCIDYTLWEIIENGNAPIVTKIVDGKETVIPPTSVEDKAQKRAELKARSTLLMALPNEHQLKFNSYKDAKTLMHAIENRFGGNIATKKTQKNLLKQQYENFAASSTEVIEQIYERLQKLISQLEMHGEVKGTSSSTTNSHNVAFLSSSSTNSATRVVNTAQGVNTASTQGATDSSTTVENLSDDVIYSFFASQPSTLQLDNEDLQQINPDDLEEMNLRWNIAMLTMRTKRFLRNIGRKLDMTNKERIWFDKSKMECFNCHKRGHFARECRAPRNQDSKNREPTRRSTRILGGNFMPPKHDLPFFGIEEFVNEPIVSEPSVKKPIVETSEAKVSADNPKAVKKNNGAPIIKDWVSDSEEEDVP</sequence>
<comment type="caution">
    <text evidence="4">The sequence shown here is derived from an EMBL/GenBank/DDBJ whole genome shotgun (WGS) entry which is preliminary data.</text>
</comment>
<feature type="domain" description="CCHC-type" evidence="3">
    <location>
        <begin position="277"/>
        <end position="291"/>
    </location>
</feature>
<keyword evidence="1" id="KW-0862">Zinc</keyword>
<dbReference type="SMART" id="SM00343">
    <property type="entry name" value="ZnF_C2HC"/>
    <property type="match status" value="1"/>
</dbReference>
<accession>A0ABQ4XMN3</accession>
<evidence type="ECO:0000256" key="2">
    <source>
        <dbReference type="SAM" id="MobiDB-lite"/>
    </source>
</evidence>
<dbReference type="SUPFAM" id="SSF57756">
    <property type="entry name" value="Retrovirus zinc finger-like domains"/>
    <property type="match status" value="1"/>
</dbReference>
<protein>
    <submittedName>
        <fullName evidence="4">Ribonuclease H-like domain-containing protein</fullName>
    </submittedName>
</protein>
<keyword evidence="1" id="KW-0863">Zinc-finger</keyword>
<dbReference type="PANTHER" id="PTHR35317:SF23">
    <property type="entry name" value="OS04G0629600 PROTEIN"/>
    <property type="match status" value="1"/>
</dbReference>
<evidence type="ECO:0000313" key="4">
    <source>
        <dbReference type="EMBL" id="GJS66322.1"/>
    </source>
</evidence>
<keyword evidence="1" id="KW-0479">Metal-binding</keyword>
<gene>
    <name evidence="4" type="ORF">Tco_0680886</name>
</gene>
<feature type="region of interest" description="Disordered" evidence="2">
    <location>
        <begin position="292"/>
        <end position="313"/>
    </location>
</feature>
<dbReference type="Pfam" id="PF14223">
    <property type="entry name" value="Retrotran_gag_2"/>
    <property type="match status" value="1"/>
</dbReference>
<reference evidence="4" key="1">
    <citation type="journal article" date="2022" name="Int. J. Mol. Sci.">
        <title>Draft Genome of Tanacetum Coccineum: Genomic Comparison of Closely Related Tanacetum-Family Plants.</title>
        <authorList>
            <person name="Yamashiro T."/>
            <person name="Shiraishi A."/>
            <person name="Nakayama K."/>
            <person name="Satake H."/>
        </authorList>
    </citation>
    <scope>NUCLEOTIDE SEQUENCE</scope>
</reference>
<dbReference type="PANTHER" id="PTHR35317">
    <property type="entry name" value="OS04G0629600 PROTEIN"/>
    <property type="match status" value="1"/>
</dbReference>
<dbReference type="InterPro" id="IPR001878">
    <property type="entry name" value="Znf_CCHC"/>
</dbReference>
<evidence type="ECO:0000256" key="1">
    <source>
        <dbReference type="PROSITE-ProRule" id="PRU00047"/>
    </source>
</evidence>
<proteinExistence type="predicted"/>
<dbReference type="PROSITE" id="PS50158">
    <property type="entry name" value="ZF_CCHC"/>
    <property type="match status" value="1"/>
</dbReference>
<feature type="region of interest" description="Disordered" evidence="2">
    <location>
        <begin position="348"/>
        <end position="383"/>
    </location>
</feature>
<evidence type="ECO:0000313" key="5">
    <source>
        <dbReference type="Proteomes" id="UP001151760"/>
    </source>
</evidence>
<dbReference type="Gene3D" id="4.10.60.10">
    <property type="entry name" value="Zinc finger, CCHC-type"/>
    <property type="match status" value="1"/>
</dbReference>